<sequence length="65" mass="6799">MYVAQAASGNNYWLVYLMFLIAGVLAGGTWSVYKNGSRGFAVVLGVLAGIAAAAGILWMVGEMRA</sequence>
<keyword evidence="1" id="KW-0472">Membrane</keyword>
<keyword evidence="1" id="KW-1133">Transmembrane helix</keyword>
<evidence type="ECO:0000313" key="3">
    <source>
        <dbReference type="Proteomes" id="UP000249886"/>
    </source>
</evidence>
<dbReference type="Proteomes" id="UP000249886">
    <property type="component" value="Unassembled WGS sequence"/>
</dbReference>
<name>A0A448TKH0_9CORY</name>
<feature type="transmembrane region" description="Helical" evidence="1">
    <location>
        <begin position="39"/>
        <end position="60"/>
    </location>
</feature>
<gene>
    <name evidence="2" type="ORF">NCTC10254_01076</name>
</gene>
<accession>A0A448TKH0</accession>
<proteinExistence type="predicted"/>
<evidence type="ECO:0000313" key="2">
    <source>
        <dbReference type="EMBL" id="SPW27882.1"/>
    </source>
</evidence>
<evidence type="ECO:0000256" key="1">
    <source>
        <dbReference type="SAM" id="Phobius"/>
    </source>
</evidence>
<dbReference type="RefSeq" id="WP_005521878.1">
    <property type="nucleotide sequence ID" value="NZ_CAJPQJ010000002.1"/>
</dbReference>
<protein>
    <submittedName>
        <fullName evidence="2">Hypothetical membrane protein</fullName>
    </submittedName>
</protein>
<organism evidence="2 3">
    <name type="scientific">Corynebacterium matruchotii</name>
    <dbReference type="NCBI Taxonomy" id="43768"/>
    <lineage>
        <taxon>Bacteria</taxon>
        <taxon>Bacillati</taxon>
        <taxon>Actinomycetota</taxon>
        <taxon>Actinomycetes</taxon>
        <taxon>Mycobacteriales</taxon>
        <taxon>Corynebacteriaceae</taxon>
        <taxon>Corynebacterium</taxon>
    </lineage>
</organism>
<dbReference type="GeneID" id="84574228"/>
<feature type="transmembrane region" description="Helical" evidence="1">
    <location>
        <begin position="12"/>
        <end position="33"/>
    </location>
</feature>
<comment type="caution">
    <text evidence="2">The sequence shown here is derived from an EMBL/GenBank/DDBJ whole genome shotgun (WGS) entry which is preliminary data.</text>
</comment>
<dbReference type="EMBL" id="UARK01000003">
    <property type="protein sequence ID" value="SPW27882.1"/>
    <property type="molecule type" value="Genomic_DNA"/>
</dbReference>
<reference evidence="2 3" key="1">
    <citation type="submission" date="2018-06" db="EMBL/GenBank/DDBJ databases">
        <authorList>
            <consortium name="Pathogen Informatics"/>
            <person name="Doyle S."/>
        </authorList>
    </citation>
    <scope>NUCLEOTIDE SEQUENCE [LARGE SCALE GENOMIC DNA]</scope>
    <source>
        <strain evidence="2 3">NCTC10254</strain>
    </source>
</reference>
<dbReference type="AlphaFoldDB" id="A0A448TKH0"/>
<keyword evidence="1" id="KW-0812">Transmembrane</keyword>